<keyword evidence="5 12" id="KW-0808">Transferase</keyword>
<dbReference type="EMBL" id="JACVVK020000055">
    <property type="protein sequence ID" value="KAK7497853.1"/>
    <property type="molecule type" value="Genomic_DNA"/>
</dbReference>
<dbReference type="Pfam" id="PF00852">
    <property type="entry name" value="Glyco_transf_10"/>
    <property type="match status" value="1"/>
</dbReference>
<evidence type="ECO:0000313" key="15">
    <source>
        <dbReference type="EMBL" id="KAK7497853.1"/>
    </source>
</evidence>
<keyword evidence="6 12" id="KW-0812">Transmembrane</keyword>
<proteinExistence type="inferred from homology"/>
<sequence>MARSRWNRSTVILVIITALCLLALLIQRHFWNKKLSTTTPAAVKSHSQHLAVVSYNRKCYSFALRDKQLEKSLALETNPLQPSPKLVLMHSFPQWYQLKPDSNVFDSCDHPCHLSLDTDQASVADCVVFYTHYRYFPKHGPPDRCEKSVWVYLAVESPIHSNNEVFSQDAWRDQFNWTMTYRQDSDIYFGYGQFLKEPNYTPKMDLSSVVRGKTQMVAWFVSNCKTQSRREDFVAALQDFVTVDVYGHCGDLQCGRQGDQSCMDMLSRDYFFYLSFENSLCVDYVTEKLYRTMKMVDIIPIVRGGADYSALLPEGSYINVDDFASVEALAEYMKLLAGDESAYMGYLSWKLDWTVIEPMPLPFCEICDRLHNQRTRRNAYNDVHSWWHKDTCHNPPKITLS</sequence>
<evidence type="ECO:0000313" key="16">
    <source>
        <dbReference type="Proteomes" id="UP001519460"/>
    </source>
</evidence>
<dbReference type="Gene3D" id="3.40.50.11660">
    <property type="entry name" value="Glycosyl transferase family 10, C-terminal domain"/>
    <property type="match status" value="1"/>
</dbReference>
<dbReference type="GO" id="GO:0008417">
    <property type="term" value="F:fucosyltransferase activity"/>
    <property type="evidence" value="ECO:0007669"/>
    <property type="project" value="UniProtKB-ARBA"/>
</dbReference>
<dbReference type="PANTHER" id="PTHR48438:SF1">
    <property type="entry name" value="ALPHA-(1,3)-FUCOSYLTRANSFERASE C-RELATED"/>
    <property type="match status" value="1"/>
</dbReference>
<evidence type="ECO:0000256" key="4">
    <source>
        <dbReference type="ARBA" id="ARBA00022676"/>
    </source>
</evidence>
<feature type="domain" description="Fucosyltransferase C-terminal" evidence="13">
    <location>
        <begin position="211"/>
        <end position="386"/>
    </location>
</feature>
<dbReference type="PANTHER" id="PTHR48438">
    <property type="entry name" value="ALPHA-(1,3)-FUCOSYLTRANSFERASE C-RELATED"/>
    <property type="match status" value="1"/>
</dbReference>
<dbReference type="AlphaFoldDB" id="A0ABD0LFF8"/>
<comment type="similarity">
    <text evidence="3 12">Belongs to the glycosyltransferase 10 family.</text>
</comment>
<evidence type="ECO:0000256" key="1">
    <source>
        <dbReference type="ARBA" id="ARBA00004323"/>
    </source>
</evidence>
<keyword evidence="16" id="KW-1185">Reference proteome</keyword>
<dbReference type="Proteomes" id="UP001519460">
    <property type="component" value="Unassembled WGS sequence"/>
</dbReference>
<keyword evidence="8" id="KW-1133">Transmembrane helix</keyword>
<keyword evidence="9 12" id="KW-0333">Golgi apparatus</keyword>
<accession>A0ABD0LFF8</accession>
<dbReference type="InterPro" id="IPR001503">
    <property type="entry name" value="Glyco_trans_10"/>
</dbReference>
<evidence type="ECO:0000259" key="14">
    <source>
        <dbReference type="Pfam" id="PF17039"/>
    </source>
</evidence>
<keyword evidence="11" id="KW-0325">Glycoprotein</keyword>
<dbReference type="Pfam" id="PF17039">
    <property type="entry name" value="Glyco_tran_10_N"/>
    <property type="match status" value="1"/>
</dbReference>
<dbReference type="FunFam" id="3.40.50.11660:FF:000006">
    <property type="entry name" value="Alpha-(1,3)-fucosyltransferase C"/>
    <property type="match status" value="1"/>
</dbReference>
<comment type="subcellular location">
    <subcellularLocation>
        <location evidence="1">Golgi apparatus membrane</location>
        <topology evidence="1">Single-pass type II membrane protein</topology>
    </subcellularLocation>
    <subcellularLocation>
        <location evidence="12">Golgi apparatus</location>
        <location evidence="12">Golgi stack membrane</location>
        <topology evidence="12">Single-pass type II membrane protein</topology>
    </subcellularLocation>
</comment>
<evidence type="ECO:0000256" key="11">
    <source>
        <dbReference type="ARBA" id="ARBA00023180"/>
    </source>
</evidence>
<evidence type="ECO:0000256" key="12">
    <source>
        <dbReference type="RuleBase" id="RU003832"/>
    </source>
</evidence>
<keyword evidence="7" id="KW-0735">Signal-anchor</keyword>
<name>A0ABD0LFF8_9CAEN</name>
<keyword evidence="4 12" id="KW-0328">Glycosyltransferase</keyword>
<dbReference type="SUPFAM" id="SSF53756">
    <property type="entry name" value="UDP-Glycosyltransferase/glycogen phosphorylase"/>
    <property type="match status" value="1"/>
</dbReference>
<reference evidence="15 16" key="1">
    <citation type="journal article" date="2023" name="Sci. Data">
        <title>Genome assembly of the Korean intertidal mud-creeper Batillaria attramentaria.</title>
        <authorList>
            <person name="Patra A.K."/>
            <person name="Ho P.T."/>
            <person name="Jun S."/>
            <person name="Lee S.J."/>
            <person name="Kim Y."/>
            <person name="Won Y.J."/>
        </authorList>
    </citation>
    <scope>NUCLEOTIDE SEQUENCE [LARGE SCALE GENOMIC DNA]</scope>
    <source>
        <strain evidence="15">Wonlab-2016</strain>
    </source>
</reference>
<evidence type="ECO:0000256" key="9">
    <source>
        <dbReference type="ARBA" id="ARBA00023034"/>
    </source>
</evidence>
<keyword evidence="10" id="KW-0472">Membrane</keyword>
<feature type="domain" description="Fucosyltransferase N-terminal" evidence="14">
    <location>
        <begin position="106"/>
        <end position="192"/>
    </location>
</feature>
<dbReference type="InterPro" id="IPR031481">
    <property type="entry name" value="Glyco_tran_10_N"/>
</dbReference>
<evidence type="ECO:0000256" key="6">
    <source>
        <dbReference type="ARBA" id="ARBA00022692"/>
    </source>
</evidence>
<dbReference type="EC" id="2.4.1.-" evidence="12"/>
<evidence type="ECO:0000256" key="7">
    <source>
        <dbReference type="ARBA" id="ARBA00022968"/>
    </source>
</evidence>
<evidence type="ECO:0000256" key="8">
    <source>
        <dbReference type="ARBA" id="ARBA00022989"/>
    </source>
</evidence>
<dbReference type="GO" id="GO:0032580">
    <property type="term" value="C:Golgi cisterna membrane"/>
    <property type="evidence" value="ECO:0007669"/>
    <property type="project" value="UniProtKB-SubCell"/>
</dbReference>
<protein>
    <recommendedName>
        <fullName evidence="12">Fucosyltransferase</fullName>
        <ecNumber evidence="12">2.4.1.-</ecNumber>
    </recommendedName>
</protein>
<dbReference type="InterPro" id="IPR055270">
    <property type="entry name" value="Glyco_tran_10_C"/>
</dbReference>
<comment type="caution">
    <text evidence="15">The sequence shown here is derived from an EMBL/GenBank/DDBJ whole genome shotgun (WGS) entry which is preliminary data.</text>
</comment>
<dbReference type="InterPro" id="IPR038577">
    <property type="entry name" value="GT10-like_C_sf"/>
</dbReference>
<evidence type="ECO:0000256" key="10">
    <source>
        <dbReference type="ARBA" id="ARBA00023136"/>
    </source>
</evidence>
<dbReference type="GO" id="GO:0000139">
    <property type="term" value="C:Golgi membrane"/>
    <property type="evidence" value="ECO:0007669"/>
    <property type="project" value="UniProtKB-SubCell"/>
</dbReference>
<evidence type="ECO:0000256" key="2">
    <source>
        <dbReference type="ARBA" id="ARBA00004922"/>
    </source>
</evidence>
<organism evidence="15 16">
    <name type="scientific">Batillaria attramentaria</name>
    <dbReference type="NCBI Taxonomy" id="370345"/>
    <lineage>
        <taxon>Eukaryota</taxon>
        <taxon>Metazoa</taxon>
        <taxon>Spiralia</taxon>
        <taxon>Lophotrochozoa</taxon>
        <taxon>Mollusca</taxon>
        <taxon>Gastropoda</taxon>
        <taxon>Caenogastropoda</taxon>
        <taxon>Sorbeoconcha</taxon>
        <taxon>Cerithioidea</taxon>
        <taxon>Batillariidae</taxon>
        <taxon>Batillaria</taxon>
    </lineage>
</organism>
<comment type="pathway">
    <text evidence="2">Protein modification; protein glycosylation.</text>
</comment>
<evidence type="ECO:0000256" key="5">
    <source>
        <dbReference type="ARBA" id="ARBA00022679"/>
    </source>
</evidence>
<evidence type="ECO:0000256" key="3">
    <source>
        <dbReference type="ARBA" id="ARBA00008919"/>
    </source>
</evidence>
<gene>
    <name evidence="15" type="ORF">BaRGS_00010987</name>
</gene>
<evidence type="ECO:0000259" key="13">
    <source>
        <dbReference type="Pfam" id="PF00852"/>
    </source>
</evidence>